<dbReference type="PANTHER" id="PTHR47455:SF1">
    <property type="entry name" value="GUANYLATE CYCLASE DOMAIN-CONTAINING PROTEIN"/>
    <property type="match status" value="1"/>
</dbReference>
<dbReference type="AlphaFoldDB" id="A0A1Y5IHL7"/>
<gene>
    <name evidence="1" type="ORF">BE221DRAFT_74381</name>
</gene>
<dbReference type="CDD" id="cd07302">
    <property type="entry name" value="CHD"/>
    <property type="match status" value="1"/>
</dbReference>
<protein>
    <submittedName>
        <fullName evidence="1">Nucleotide cyclase</fullName>
    </submittedName>
</protein>
<name>A0A1Y5IHL7_OSTTA</name>
<proteinExistence type="predicted"/>
<organism evidence="1">
    <name type="scientific">Ostreococcus tauri</name>
    <name type="common">Marine green alga</name>
    <dbReference type="NCBI Taxonomy" id="70448"/>
    <lineage>
        <taxon>Eukaryota</taxon>
        <taxon>Viridiplantae</taxon>
        <taxon>Chlorophyta</taxon>
        <taxon>Mamiellophyceae</taxon>
        <taxon>Mamiellales</taxon>
        <taxon>Bathycoccaceae</taxon>
        <taxon>Ostreococcus</taxon>
    </lineage>
</organism>
<dbReference type="InterPro" id="IPR001054">
    <property type="entry name" value="A/G_cyclase"/>
</dbReference>
<dbReference type="PANTHER" id="PTHR47455">
    <property type="entry name" value="ADENYLYL CYCLASE BETA"/>
    <property type="match status" value="1"/>
</dbReference>
<dbReference type="InterPro" id="IPR029787">
    <property type="entry name" value="Nucleotide_cyclase"/>
</dbReference>
<dbReference type="EMBL" id="KZ155783">
    <property type="protein sequence ID" value="OUS46582.1"/>
    <property type="molecule type" value="Genomic_DNA"/>
</dbReference>
<sequence>MCTCENRCHELDRAPLKHIRQEIHGCRRLAEASASHGRLLRTVLAEYFTRLANIVSAYDVRRAYFSAHSILNHVHGCTLSDFTDVQLKLMISTGPVVLLPISAREMASDVLLAGEAVNELRAMKNEMKSGNVILNKLSRVILTRATGSSSFTSTNSAVDRFHRECTSSLMNYVPRHALNAFHEGLVDASELNSVSEECTIMFVRFDPARREIDHIEWMRTTAILIRRCVSENHGIVRQTVVDENGPACLSVFGLGHAQKRAAATRAVRCAQQIIIALRDLETRATCGLSTGIVDTGTACVVSSSDQCEITCIGVPVVLAARLAEDAADGTIVIDKETRMHASTRLVHVTRASVHLKGFGRRVSIFVIQPEPSYHVI</sequence>
<dbReference type="Proteomes" id="UP000195557">
    <property type="component" value="Unassembled WGS sequence"/>
</dbReference>
<dbReference type="Gene3D" id="3.30.70.1230">
    <property type="entry name" value="Nucleotide cyclase"/>
    <property type="match status" value="1"/>
</dbReference>
<accession>A0A1Y5IHL7</accession>
<dbReference type="GO" id="GO:0035556">
    <property type="term" value="P:intracellular signal transduction"/>
    <property type="evidence" value="ECO:0007669"/>
    <property type="project" value="InterPro"/>
</dbReference>
<dbReference type="GO" id="GO:0009190">
    <property type="term" value="P:cyclic nucleotide biosynthetic process"/>
    <property type="evidence" value="ECO:0007669"/>
    <property type="project" value="InterPro"/>
</dbReference>
<dbReference type="SUPFAM" id="SSF55073">
    <property type="entry name" value="Nucleotide cyclase"/>
    <property type="match status" value="1"/>
</dbReference>
<evidence type="ECO:0000313" key="1">
    <source>
        <dbReference type="EMBL" id="OUS46582.1"/>
    </source>
</evidence>
<reference evidence="1" key="1">
    <citation type="submission" date="2017-04" db="EMBL/GenBank/DDBJ databases">
        <title>Population genomics of picophytoplankton unveils novel chromosome hypervariability.</title>
        <authorList>
            <consortium name="DOE Joint Genome Institute"/>
            <person name="Blanc-Mathieu R."/>
            <person name="Krasovec M."/>
            <person name="Hebrard M."/>
            <person name="Yau S."/>
            <person name="Desgranges E."/>
            <person name="Martin J."/>
            <person name="Schackwitz W."/>
            <person name="Kuo A."/>
            <person name="Salin G."/>
            <person name="Donnadieu C."/>
            <person name="Desdevises Y."/>
            <person name="Sanchez-Ferandin S."/>
            <person name="Moreau H."/>
            <person name="Rivals E."/>
            <person name="Grigoriev I.V."/>
            <person name="Grimsley N."/>
            <person name="Eyre-Walker A."/>
            <person name="Piganeau G."/>
        </authorList>
    </citation>
    <scope>NUCLEOTIDE SEQUENCE [LARGE SCALE GENOMIC DNA]</scope>
    <source>
        <strain evidence="1">RCC 1115</strain>
    </source>
</reference>